<gene>
    <name evidence="2" type="ORF">Psi02_15170</name>
</gene>
<evidence type="ECO:0000313" key="2">
    <source>
        <dbReference type="EMBL" id="GII45093.1"/>
    </source>
</evidence>
<accession>A0A8J3XQJ7</accession>
<proteinExistence type="predicted"/>
<dbReference type="InterPro" id="IPR018310">
    <property type="entry name" value="Put_endonuclease_Z1-dom"/>
</dbReference>
<dbReference type="AlphaFoldDB" id="A0A8J3XQJ7"/>
<dbReference type="EMBL" id="BOOQ01000008">
    <property type="protein sequence ID" value="GII45093.1"/>
    <property type="molecule type" value="Genomic_DNA"/>
</dbReference>
<comment type="caution">
    <text evidence="2">The sequence shown here is derived from an EMBL/GenBank/DDBJ whole genome shotgun (WGS) entry which is preliminary data.</text>
</comment>
<dbReference type="Proteomes" id="UP000644610">
    <property type="component" value="Unassembled WGS sequence"/>
</dbReference>
<organism evidence="2 3">
    <name type="scientific">Planotetraspora silvatica</name>
    <dbReference type="NCBI Taxonomy" id="234614"/>
    <lineage>
        <taxon>Bacteria</taxon>
        <taxon>Bacillati</taxon>
        <taxon>Actinomycetota</taxon>
        <taxon>Actinomycetes</taxon>
        <taxon>Streptosporangiales</taxon>
        <taxon>Streptosporangiaceae</taxon>
        <taxon>Planotetraspora</taxon>
    </lineage>
</organism>
<sequence length="968" mass="108956">MIEAFRKAYMGALALMDTMGPRDLHAAAAFASEDPSVLCDDAALSAYLADAHPDDALSKGLHLRLATWDSADASEVWTAGTTANTEERRAETVRRLKVDDQTAVLFRERFPIAGVEEPITIADQWDPWYTESIRQERGFYWDHYSQFLNEKRGWAPEAIASLDIATDRVVERLSDPTREDAYQAKGLVVGYVQSGKTANFTGVLAKAVDVGYRLIIVLTGTTDLLRAQTQRRLDMELVGRENILRGIDPTDHEALDSVDYQDDPDWIDDRFLRHGVRPADVGRPDIHRLTQQRFDYKGLRVGIAALDFEKRERNRPFFDPENLFFSDARLLVVKKNATVLGKLVNDLNKITARLGEIPTLIVDDESDQASVNTSNPKKWQADQVQRTSINRLISQLLMMLPRAQYVGYTATPFANVFIDPSDAEDIFPKDFLISLSRTPGYMGASDFHDLDSELDPSQRTFSNSNEKAHIRMVNADSAEGDAGEILEAMDAYVLAGAVKVFREQHGLATFKHHTMLIHEAMRRDVHREQAENMHRIWRSAGYFSSASHERLRALYETDTLPAAQAIGRSMPAPASFDELLPYLGEAVARIGQTGNPVIVVNSDKDIEQEALDFDRNNVWRILIGGNKLARGFTVEGLTVSYYRRLTKQADTLMQMGRWFGYRKGFQDLVRLYITPELYEAFEAIVRDEDYFRAELRRYAQMVDGRPQLTPKQIPPLVAQHLPWLKPTTANKMYNAILTERRSPGLPIEPRGYPSNIEQVRDNTLTCQPLFDSIDGPALFRASANISFPSFVGRIDHNAFIDIFSTLQWDDRDTVEPDLHWLRGLGAEQIKDWVLLFPQHVRSGEAKSIIFGKGPLSLFRRSRLRPSYFGAISESRHRPVANRIAGAEPSIGDTETDALTAPKRGAVIIYPVIEKNQAVGSPSETIAPELVVVAFHLVAPRSAISLDRRLVTFTTRDTSRSDAPIINAP</sequence>
<dbReference type="RefSeq" id="WP_203972731.1">
    <property type="nucleotide sequence ID" value="NZ_BAAAKY010000022.1"/>
</dbReference>
<evidence type="ECO:0000313" key="3">
    <source>
        <dbReference type="Proteomes" id="UP000644610"/>
    </source>
</evidence>
<name>A0A8J3XQJ7_9ACTN</name>
<reference evidence="2" key="1">
    <citation type="submission" date="2021-01" db="EMBL/GenBank/DDBJ databases">
        <title>Whole genome shotgun sequence of Planotetraspora silvatica NBRC 100141.</title>
        <authorList>
            <person name="Komaki H."/>
            <person name="Tamura T."/>
        </authorList>
    </citation>
    <scope>NUCLEOTIDE SEQUENCE</scope>
    <source>
        <strain evidence="2">NBRC 100141</strain>
    </source>
</reference>
<dbReference type="Pfam" id="PF10593">
    <property type="entry name" value="Z1"/>
    <property type="match status" value="1"/>
</dbReference>
<protein>
    <recommendedName>
        <fullName evidence="1">Putative endonuclease Z1 domain-containing protein</fullName>
    </recommendedName>
</protein>
<feature type="domain" description="Putative endonuclease Z1" evidence="1">
    <location>
        <begin position="486"/>
        <end position="720"/>
    </location>
</feature>
<keyword evidence="3" id="KW-1185">Reference proteome</keyword>
<evidence type="ECO:0000259" key="1">
    <source>
        <dbReference type="Pfam" id="PF10593"/>
    </source>
</evidence>